<gene>
    <name evidence="1" type="ORF">PQR01_36385</name>
</gene>
<protein>
    <submittedName>
        <fullName evidence="1">Uncharacterized protein</fullName>
    </submittedName>
</protein>
<dbReference type="EMBL" id="JAQQDW010000135">
    <property type="protein sequence ID" value="MFM0108741.1"/>
    <property type="molecule type" value="Genomic_DNA"/>
</dbReference>
<accession>A0ACC7NN87</accession>
<dbReference type="Proteomes" id="UP001629235">
    <property type="component" value="Unassembled WGS sequence"/>
</dbReference>
<proteinExistence type="predicted"/>
<evidence type="ECO:0000313" key="2">
    <source>
        <dbReference type="Proteomes" id="UP001629235"/>
    </source>
</evidence>
<sequence length="106" mass="12148">MLSPLLSNIYLIDVDRMPERAKEAARNGKYTYVGHARFADDRGVLIDAHPRHAWLLRAVTRRLQEKFAKLQVEVNKDNSRTGLYEELKLFNGYRVRPAAAAKARPA</sequence>
<comment type="caution">
    <text evidence="1">The sequence shown here is derived from an EMBL/GenBank/DDBJ whole genome shotgun (WGS) entry which is preliminary data.</text>
</comment>
<keyword evidence="2" id="KW-1185">Reference proteome</keyword>
<name>A0ACC7NN87_9BURK</name>
<evidence type="ECO:0000313" key="1">
    <source>
        <dbReference type="EMBL" id="MFM0108741.1"/>
    </source>
</evidence>
<organism evidence="1 2">
    <name type="scientific">Paraburkholderia rhynchosiae</name>
    <dbReference type="NCBI Taxonomy" id="487049"/>
    <lineage>
        <taxon>Bacteria</taxon>
        <taxon>Pseudomonadati</taxon>
        <taxon>Pseudomonadota</taxon>
        <taxon>Betaproteobacteria</taxon>
        <taxon>Burkholderiales</taxon>
        <taxon>Burkholderiaceae</taxon>
        <taxon>Paraburkholderia</taxon>
    </lineage>
</organism>
<reference evidence="1 2" key="1">
    <citation type="journal article" date="2024" name="Chem. Sci.">
        <title>Discovery of megapolipeptins by genome mining of a Burkholderiales bacteria collection.</title>
        <authorList>
            <person name="Paulo B.S."/>
            <person name="Recchia M.J.J."/>
            <person name="Lee S."/>
            <person name="Fergusson C.H."/>
            <person name="Romanowski S.B."/>
            <person name="Hernandez A."/>
            <person name="Krull N."/>
            <person name="Liu D.Y."/>
            <person name="Cavanagh H."/>
            <person name="Bos A."/>
            <person name="Gray C.A."/>
            <person name="Murphy B.T."/>
            <person name="Linington R.G."/>
            <person name="Eustaquio A.S."/>
        </authorList>
    </citation>
    <scope>NUCLEOTIDE SEQUENCE [LARGE SCALE GENOMIC DNA]</scope>
    <source>
        <strain evidence="1 2">RL18-126-BIB-B</strain>
    </source>
</reference>